<feature type="signal peptide" evidence="2">
    <location>
        <begin position="1"/>
        <end position="24"/>
    </location>
</feature>
<organism evidence="3 4">
    <name type="scientific">Rufibacter hautae</name>
    <dbReference type="NCBI Taxonomy" id="2595005"/>
    <lineage>
        <taxon>Bacteria</taxon>
        <taxon>Pseudomonadati</taxon>
        <taxon>Bacteroidota</taxon>
        <taxon>Cytophagia</taxon>
        <taxon>Cytophagales</taxon>
        <taxon>Hymenobacteraceae</taxon>
        <taxon>Rufibacter</taxon>
    </lineage>
</organism>
<sequence>MKMHKWLLVLLLTWAAGFSMPAMAQNANEGGSTIEYTSQDKTASDPEMADVMRRDGKIYIVVAVLVSVLLGILLYLIGLDKKITKLERELRQ</sequence>
<evidence type="ECO:0000256" key="1">
    <source>
        <dbReference type="SAM" id="Phobius"/>
    </source>
</evidence>
<dbReference type="EMBL" id="VKKY01000003">
    <property type="protein sequence ID" value="KAA3436108.1"/>
    <property type="molecule type" value="Genomic_DNA"/>
</dbReference>
<protein>
    <recommendedName>
        <fullName evidence="5">CcmD family protein</fullName>
    </recommendedName>
</protein>
<accession>A0A5B6T7B7</accession>
<keyword evidence="1" id="KW-0472">Membrane</keyword>
<feature type="chain" id="PRO_5023024305" description="CcmD family protein" evidence="2">
    <location>
        <begin position="25"/>
        <end position="92"/>
    </location>
</feature>
<evidence type="ECO:0008006" key="5">
    <source>
        <dbReference type="Google" id="ProtNLM"/>
    </source>
</evidence>
<proteinExistence type="predicted"/>
<dbReference type="Pfam" id="PF20077">
    <property type="entry name" value="CcmD_alt"/>
    <property type="match status" value="1"/>
</dbReference>
<keyword evidence="2" id="KW-0732">Signal</keyword>
<gene>
    <name evidence="3" type="ORF">FOA19_17040</name>
</gene>
<dbReference type="AlphaFoldDB" id="A0A5B6T7B7"/>
<evidence type="ECO:0000313" key="4">
    <source>
        <dbReference type="Proteomes" id="UP000324133"/>
    </source>
</evidence>
<reference evidence="3 4" key="1">
    <citation type="submission" date="2019-07" db="EMBL/GenBank/DDBJ databases">
        <title>Rufibacter sp. nov., isolated from lake sediment.</title>
        <authorList>
            <person name="Qu J.-H."/>
        </authorList>
    </citation>
    <scope>NUCLEOTIDE SEQUENCE [LARGE SCALE GENOMIC DNA]</scope>
    <source>
        <strain evidence="3 4">NBS58-1</strain>
    </source>
</reference>
<comment type="caution">
    <text evidence="3">The sequence shown here is derived from an EMBL/GenBank/DDBJ whole genome shotgun (WGS) entry which is preliminary data.</text>
</comment>
<dbReference type="OrthoDB" id="886941at2"/>
<keyword evidence="1" id="KW-0812">Transmembrane</keyword>
<keyword evidence="4" id="KW-1185">Reference proteome</keyword>
<name>A0A5B6T7B7_9BACT</name>
<keyword evidence="1" id="KW-1133">Transmembrane helix</keyword>
<dbReference type="Proteomes" id="UP000324133">
    <property type="component" value="Unassembled WGS sequence"/>
</dbReference>
<feature type="transmembrane region" description="Helical" evidence="1">
    <location>
        <begin position="58"/>
        <end position="78"/>
    </location>
</feature>
<dbReference type="RefSeq" id="WP_149092070.1">
    <property type="nucleotide sequence ID" value="NZ_VKKY01000003.1"/>
</dbReference>
<evidence type="ECO:0000313" key="3">
    <source>
        <dbReference type="EMBL" id="KAA3436108.1"/>
    </source>
</evidence>
<evidence type="ECO:0000256" key="2">
    <source>
        <dbReference type="SAM" id="SignalP"/>
    </source>
</evidence>